<dbReference type="EMBL" id="CP126213">
    <property type="protein sequence ID" value="WIA15450.1"/>
    <property type="molecule type" value="Genomic_DNA"/>
</dbReference>
<dbReference type="Proteomes" id="UP001244341">
    <property type="component" value="Chromosome 6b"/>
</dbReference>
<feature type="region of interest" description="Disordered" evidence="1">
    <location>
        <begin position="171"/>
        <end position="236"/>
    </location>
</feature>
<name>A0ABY8U227_TETOB</name>
<organism evidence="2 3">
    <name type="scientific">Tetradesmus obliquus</name>
    <name type="common">Green alga</name>
    <name type="synonym">Acutodesmus obliquus</name>
    <dbReference type="NCBI Taxonomy" id="3088"/>
    <lineage>
        <taxon>Eukaryota</taxon>
        <taxon>Viridiplantae</taxon>
        <taxon>Chlorophyta</taxon>
        <taxon>core chlorophytes</taxon>
        <taxon>Chlorophyceae</taxon>
        <taxon>CS clade</taxon>
        <taxon>Sphaeropleales</taxon>
        <taxon>Scenedesmaceae</taxon>
        <taxon>Tetradesmus</taxon>
    </lineage>
</organism>
<protein>
    <submittedName>
        <fullName evidence="2">Uncharacterized protein</fullName>
    </submittedName>
</protein>
<keyword evidence="3" id="KW-1185">Reference proteome</keyword>
<evidence type="ECO:0000313" key="2">
    <source>
        <dbReference type="EMBL" id="WIA15450.1"/>
    </source>
</evidence>
<reference evidence="2 3" key="1">
    <citation type="submission" date="2023-05" db="EMBL/GenBank/DDBJ databases">
        <title>A 100% complete, gapless, phased diploid assembly of the Scenedesmus obliquus UTEX 3031 genome.</title>
        <authorList>
            <person name="Biondi T.C."/>
            <person name="Hanschen E.R."/>
            <person name="Kwon T."/>
            <person name="Eng W."/>
            <person name="Kruse C.P.S."/>
            <person name="Koehler S.I."/>
            <person name="Kunde Y."/>
            <person name="Gleasner C.D."/>
            <person name="You Mak K.T."/>
            <person name="Polle J."/>
            <person name="Hovde B.T."/>
            <person name="Starkenburg S.R."/>
        </authorList>
    </citation>
    <scope>NUCLEOTIDE SEQUENCE [LARGE SCALE GENOMIC DNA]</scope>
    <source>
        <strain evidence="2 3">DOE0152z</strain>
    </source>
</reference>
<sequence>MENNLESTVATRRQQVQQLLEEQQQLCVKWEALEQVLQEKGSNGPAAAAAAAAAVAVAARRAWDGFGGGLAQQVMLADGVPLVRYPYSIGMYVITPDAVKSVCWPLNMRTWQVDTGNNQAHAERAGRALWAALRPERWRLLRATWLTMGSQLNRVQEDFAHLHSLLQNIGQSKGKKSSSGSSSRLQQHQSPTSSSAQSSLATAAAAAAAPAGDDGCATDAQQQQQQQQAHGPALDGFASMEDSTAYDYAAAAVQVEAVLLREDAISYQLCGAFLDLLDPIEFAVGYVSSWPYHPQALAMFDVIFKLGEPPEALDALHMAELTGGAAAMEL</sequence>
<feature type="compositionally biased region" description="Low complexity" evidence="1">
    <location>
        <begin position="177"/>
        <end position="211"/>
    </location>
</feature>
<gene>
    <name evidence="2" type="ORF">OEZ85_002096</name>
</gene>
<proteinExistence type="predicted"/>
<evidence type="ECO:0000313" key="3">
    <source>
        <dbReference type="Proteomes" id="UP001244341"/>
    </source>
</evidence>
<evidence type="ECO:0000256" key="1">
    <source>
        <dbReference type="SAM" id="MobiDB-lite"/>
    </source>
</evidence>
<accession>A0ABY8U227</accession>